<feature type="region of interest" description="Disordered" evidence="1">
    <location>
        <begin position="210"/>
        <end position="238"/>
    </location>
</feature>
<evidence type="ECO:0008006" key="4">
    <source>
        <dbReference type="Google" id="ProtNLM"/>
    </source>
</evidence>
<dbReference type="AlphaFoldDB" id="A0AA40DCX3"/>
<name>A0AA40DCX3_9PEZI</name>
<gene>
    <name evidence="2" type="ORF">QBC41DRAFT_346661</name>
</gene>
<feature type="compositionally biased region" description="Polar residues" evidence="1">
    <location>
        <begin position="93"/>
        <end position="109"/>
    </location>
</feature>
<comment type="caution">
    <text evidence="2">The sequence shown here is derived from an EMBL/GenBank/DDBJ whole genome shotgun (WGS) entry which is preliminary data.</text>
</comment>
<dbReference type="Proteomes" id="UP001174997">
    <property type="component" value="Unassembled WGS sequence"/>
</dbReference>
<dbReference type="GO" id="GO:0006139">
    <property type="term" value="P:nucleobase-containing compound metabolic process"/>
    <property type="evidence" value="ECO:0007669"/>
    <property type="project" value="UniProtKB-ARBA"/>
</dbReference>
<dbReference type="SUPFAM" id="SSF53927">
    <property type="entry name" value="Cytidine deaminase-like"/>
    <property type="match status" value="1"/>
</dbReference>
<dbReference type="EMBL" id="JAULSY010000047">
    <property type="protein sequence ID" value="KAK0669089.1"/>
    <property type="molecule type" value="Genomic_DNA"/>
</dbReference>
<evidence type="ECO:0000313" key="3">
    <source>
        <dbReference type="Proteomes" id="UP001174997"/>
    </source>
</evidence>
<dbReference type="Gene3D" id="3.40.140.10">
    <property type="entry name" value="Cytidine Deaminase, domain 2"/>
    <property type="match status" value="1"/>
</dbReference>
<dbReference type="InterPro" id="IPR016193">
    <property type="entry name" value="Cytidine_deaminase-like"/>
</dbReference>
<protein>
    <recommendedName>
        <fullName evidence="4">CMP/dCMP-type deaminase domain-containing protein</fullName>
    </recommendedName>
</protein>
<feature type="compositionally biased region" description="Basic and acidic residues" evidence="1">
    <location>
        <begin position="133"/>
        <end position="147"/>
    </location>
</feature>
<evidence type="ECO:0000256" key="1">
    <source>
        <dbReference type="SAM" id="MobiDB-lite"/>
    </source>
</evidence>
<feature type="region of interest" description="Disordered" evidence="1">
    <location>
        <begin position="68"/>
        <end position="156"/>
    </location>
</feature>
<sequence length="336" mass="37477">MKRDQYLQLCLQQATKSPLWYRHGSIVVKGGKVLGQGFNDHRPGFDGGALKTGSLRKSASPYVDVIKSKERGDATPNKPTSANFTPFEIGGDQFNSASGSRVMAKNNTSNEKDKHKRSNFQSQNKSKKKKKGPEKPLDAGKLRKGEFSEGPNNTRLEHVDFKNSHELRPKNATCHANVKLHQRMIHPKLIGADVYVVRVTHHRTGTHHIKVQHDEVISPAKLPSQRDAQPVPSSPRSLHDELTTLLPIHIPVDSTPETTPVLRATSSRPCYRCINYMQSVGIKRVFWTNKEGDWEGAKVRDLVNVLNGCDVSGSPGGSEMFITKHELLMRMRLDGV</sequence>
<dbReference type="GO" id="GO:0003824">
    <property type="term" value="F:catalytic activity"/>
    <property type="evidence" value="ECO:0007669"/>
    <property type="project" value="InterPro"/>
</dbReference>
<proteinExistence type="predicted"/>
<keyword evidence="3" id="KW-1185">Reference proteome</keyword>
<evidence type="ECO:0000313" key="2">
    <source>
        <dbReference type="EMBL" id="KAK0669089.1"/>
    </source>
</evidence>
<accession>A0AA40DCX3</accession>
<organism evidence="2 3">
    <name type="scientific">Cercophora samala</name>
    <dbReference type="NCBI Taxonomy" id="330535"/>
    <lineage>
        <taxon>Eukaryota</taxon>
        <taxon>Fungi</taxon>
        <taxon>Dikarya</taxon>
        <taxon>Ascomycota</taxon>
        <taxon>Pezizomycotina</taxon>
        <taxon>Sordariomycetes</taxon>
        <taxon>Sordariomycetidae</taxon>
        <taxon>Sordariales</taxon>
        <taxon>Lasiosphaeriaceae</taxon>
        <taxon>Cercophora</taxon>
    </lineage>
</organism>
<reference evidence="2" key="1">
    <citation type="submission" date="2023-06" db="EMBL/GenBank/DDBJ databases">
        <title>Genome-scale phylogeny and comparative genomics of the fungal order Sordariales.</title>
        <authorList>
            <consortium name="Lawrence Berkeley National Laboratory"/>
            <person name="Hensen N."/>
            <person name="Bonometti L."/>
            <person name="Westerberg I."/>
            <person name="Brannstrom I.O."/>
            <person name="Guillou S."/>
            <person name="Cros-Aarteil S."/>
            <person name="Calhoun S."/>
            <person name="Haridas S."/>
            <person name="Kuo A."/>
            <person name="Mondo S."/>
            <person name="Pangilinan J."/>
            <person name="Riley R."/>
            <person name="Labutti K."/>
            <person name="Andreopoulos B."/>
            <person name="Lipzen A."/>
            <person name="Chen C."/>
            <person name="Yanf M."/>
            <person name="Daum C."/>
            <person name="Ng V."/>
            <person name="Clum A."/>
            <person name="Steindorff A."/>
            <person name="Ohm R."/>
            <person name="Martin F."/>
            <person name="Silar P."/>
            <person name="Natvig D."/>
            <person name="Lalanne C."/>
            <person name="Gautier V."/>
            <person name="Ament-Velasquez S.L."/>
            <person name="Kruys A."/>
            <person name="Hutchinson M.I."/>
            <person name="Powell A.J."/>
            <person name="Barry K."/>
            <person name="Miller A.N."/>
            <person name="Grigoriev I.V."/>
            <person name="Debuchy R."/>
            <person name="Gladieux P."/>
            <person name="Thoren M.H."/>
            <person name="Johannesson H."/>
        </authorList>
    </citation>
    <scope>NUCLEOTIDE SEQUENCE</scope>
    <source>
        <strain evidence="2">CBS 307.81</strain>
    </source>
</reference>